<evidence type="ECO:0000256" key="2">
    <source>
        <dbReference type="ARBA" id="ARBA00022630"/>
    </source>
</evidence>
<dbReference type="Pfam" id="PF07992">
    <property type="entry name" value="Pyr_redox_2"/>
    <property type="match status" value="1"/>
</dbReference>
<sequence length="353" mass="38530">MGAFKVLEKYDVTIIGGGPAGLFSSFYSGLRGLKTKIIECQSELGGKVLLYPEKMIWDVGGQPPILGEAFAKQIVAQGLTFEPTVCTNTKVELIQKDENNDFIITTNDGMKHYSKSIILAIGGGIIEPKRLDIAGAEKYEGKNLHYTVKSLKQFHNKTVLISGGGDAAIDCAVELLDIAKKVIIVYRKKECRAHEAQVDKLIKGNAKFIMNTTISSLVGNEDDTAIKQVVLKNILSGITQRVEIDQVIVQHGYNQDVSFNVAEDLTLEKKDDYFYKGDAFGCTTQEGIFAAGDILTYDGKINLLAGTFQDAVNAVNSVKNYLDPNAAKVAMVSSHNEAFEEKNKEMIATMLGS</sequence>
<protein>
    <recommendedName>
        <fullName evidence="6">Ferredoxin--NADP reductase</fullName>
        <shortName evidence="6">FNR</shortName>
        <shortName evidence="6">Fd-NADP(+) reductase</shortName>
        <ecNumber evidence="6">1.18.1.2</ecNumber>
    </recommendedName>
</protein>
<evidence type="ECO:0000256" key="1">
    <source>
        <dbReference type="ARBA" id="ARBA00011738"/>
    </source>
</evidence>
<keyword evidence="4 6" id="KW-0521">NADP</keyword>
<dbReference type="HAMAP" id="MF_01685">
    <property type="entry name" value="FENR2"/>
    <property type="match status" value="1"/>
</dbReference>
<comment type="similarity">
    <text evidence="6">Belongs to the ferredoxin--NADP reductase type 2 family.</text>
</comment>
<comment type="caution">
    <text evidence="8">The sequence shown here is derived from an EMBL/GenBank/DDBJ whole genome shotgun (WGS) entry which is preliminary data.</text>
</comment>
<feature type="binding site" evidence="6">
    <location>
        <position position="47"/>
    </location>
    <ligand>
        <name>FAD</name>
        <dbReference type="ChEBI" id="CHEBI:57692"/>
    </ligand>
</feature>
<reference evidence="9" key="1">
    <citation type="journal article" date="2019" name="Int. J. Syst. Evol. Microbiol.">
        <title>The Global Catalogue of Microorganisms (GCM) 10K type strain sequencing project: providing services to taxonomists for standard genome sequencing and annotation.</title>
        <authorList>
            <consortium name="The Broad Institute Genomics Platform"/>
            <consortium name="The Broad Institute Genome Sequencing Center for Infectious Disease"/>
            <person name="Wu L."/>
            <person name="Ma J."/>
        </authorList>
    </citation>
    <scope>NUCLEOTIDE SEQUENCE [LARGE SCALE GENOMIC DNA]</scope>
    <source>
        <strain evidence="9">CGMCC 1.12376</strain>
    </source>
</reference>
<organism evidence="8 9">
    <name type="scientific">Oceanobacillus luteolus</name>
    <dbReference type="NCBI Taxonomy" id="1274358"/>
    <lineage>
        <taxon>Bacteria</taxon>
        <taxon>Bacillati</taxon>
        <taxon>Bacillota</taxon>
        <taxon>Bacilli</taxon>
        <taxon>Bacillales</taxon>
        <taxon>Bacillaceae</taxon>
        <taxon>Oceanobacillus</taxon>
    </lineage>
</organism>
<dbReference type="PANTHER" id="PTHR48105">
    <property type="entry name" value="THIOREDOXIN REDUCTASE 1-RELATED-RELATED"/>
    <property type="match status" value="1"/>
</dbReference>
<comment type="cofactor">
    <cofactor evidence="6">
        <name>FAD</name>
        <dbReference type="ChEBI" id="CHEBI:57692"/>
    </cofactor>
    <text evidence="6">Binds 1 FAD per subunit.</text>
</comment>
<dbReference type="PRINTS" id="PR00368">
    <property type="entry name" value="FADPNR"/>
</dbReference>
<keyword evidence="9" id="KW-1185">Reference proteome</keyword>
<dbReference type="InterPro" id="IPR023753">
    <property type="entry name" value="FAD/NAD-binding_dom"/>
</dbReference>
<feature type="binding site" evidence="6">
    <location>
        <position position="39"/>
    </location>
    <ligand>
        <name>FAD</name>
        <dbReference type="ChEBI" id="CHEBI:57692"/>
    </ligand>
</feature>
<dbReference type="InterPro" id="IPR050097">
    <property type="entry name" value="Ferredoxin-NADP_redctase_2"/>
</dbReference>
<feature type="domain" description="FAD/NAD(P)-binding" evidence="7">
    <location>
        <begin position="10"/>
        <end position="315"/>
    </location>
</feature>
<name>A0ABW4HVD2_9BACI</name>
<feature type="binding site" evidence="6">
    <location>
        <position position="334"/>
    </location>
    <ligand>
        <name>FAD</name>
        <dbReference type="ChEBI" id="CHEBI:57692"/>
    </ligand>
</feature>
<feature type="binding site" evidence="6">
    <location>
        <position position="91"/>
    </location>
    <ligand>
        <name>FAD</name>
        <dbReference type="ChEBI" id="CHEBI:57692"/>
    </ligand>
</feature>
<comment type="subunit">
    <text evidence="1 6">Homodimer.</text>
</comment>
<dbReference type="EC" id="1.18.1.2" evidence="6"/>
<evidence type="ECO:0000313" key="8">
    <source>
        <dbReference type="EMBL" id="MFD1608987.1"/>
    </source>
</evidence>
<evidence type="ECO:0000256" key="5">
    <source>
        <dbReference type="ARBA" id="ARBA00023002"/>
    </source>
</evidence>
<dbReference type="EMBL" id="JBHUDE010000142">
    <property type="protein sequence ID" value="MFD1608987.1"/>
    <property type="molecule type" value="Genomic_DNA"/>
</dbReference>
<accession>A0ABW4HVD2</accession>
<keyword evidence="3 6" id="KW-0274">FAD</keyword>
<dbReference type="InterPro" id="IPR022890">
    <property type="entry name" value="Fd--NADP_Rdtase_type_2"/>
</dbReference>
<feature type="binding site" evidence="6">
    <location>
        <position position="51"/>
    </location>
    <ligand>
        <name>FAD</name>
        <dbReference type="ChEBI" id="CHEBI:57692"/>
    </ligand>
</feature>
<evidence type="ECO:0000256" key="3">
    <source>
        <dbReference type="ARBA" id="ARBA00022827"/>
    </source>
</evidence>
<feature type="binding site" evidence="6">
    <location>
        <position position="293"/>
    </location>
    <ligand>
        <name>FAD</name>
        <dbReference type="ChEBI" id="CHEBI:57692"/>
    </ligand>
</feature>
<evidence type="ECO:0000256" key="4">
    <source>
        <dbReference type="ARBA" id="ARBA00022857"/>
    </source>
</evidence>
<keyword evidence="2 6" id="KW-0285">Flavoprotein</keyword>
<evidence type="ECO:0000256" key="6">
    <source>
        <dbReference type="HAMAP-Rule" id="MF_01685"/>
    </source>
</evidence>
<comment type="caution">
    <text evidence="6">Lacks conserved residue(s) required for the propagation of feature annotation.</text>
</comment>
<dbReference type="Gene3D" id="3.50.50.60">
    <property type="entry name" value="FAD/NAD(P)-binding domain"/>
    <property type="match status" value="2"/>
</dbReference>
<dbReference type="Proteomes" id="UP001597221">
    <property type="component" value="Unassembled WGS sequence"/>
</dbReference>
<proteinExistence type="inferred from homology"/>
<gene>
    <name evidence="8" type="ORF">ACFSBH_15290</name>
</gene>
<dbReference type="InterPro" id="IPR036188">
    <property type="entry name" value="FAD/NAD-bd_sf"/>
</dbReference>
<keyword evidence="5 6" id="KW-0560">Oxidoreductase</keyword>
<feature type="binding site" evidence="6">
    <location>
        <position position="126"/>
    </location>
    <ligand>
        <name>FAD</name>
        <dbReference type="ChEBI" id="CHEBI:57692"/>
    </ligand>
</feature>
<dbReference type="PRINTS" id="PR00469">
    <property type="entry name" value="PNDRDTASEII"/>
</dbReference>
<evidence type="ECO:0000259" key="7">
    <source>
        <dbReference type="Pfam" id="PF07992"/>
    </source>
</evidence>
<comment type="catalytic activity">
    <reaction evidence="6">
        <text>2 reduced [2Fe-2S]-[ferredoxin] + NADP(+) + H(+) = 2 oxidized [2Fe-2S]-[ferredoxin] + NADPH</text>
        <dbReference type="Rhea" id="RHEA:20125"/>
        <dbReference type="Rhea" id="RHEA-COMP:10000"/>
        <dbReference type="Rhea" id="RHEA-COMP:10001"/>
        <dbReference type="ChEBI" id="CHEBI:15378"/>
        <dbReference type="ChEBI" id="CHEBI:33737"/>
        <dbReference type="ChEBI" id="CHEBI:33738"/>
        <dbReference type="ChEBI" id="CHEBI:57783"/>
        <dbReference type="ChEBI" id="CHEBI:58349"/>
        <dbReference type="EC" id="1.18.1.2"/>
    </reaction>
</comment>
<evidence type="ECO:0000313" key="9">
    <source>
        <dbReference type="Proteomes" id="UP001597221"/>
    </source>
</evidence>
<dbReference type="SUPFAM" id="SSF51905">
    <property type="entry name" value="FAD/NAD(P)-binding domain"/>
    <property type="match status" value="1"/>
</dbReference>